<evidence type="ECO:0000256" key="4">
    <source>
        <dbReference type="ARBA" id="ARBA00022475"/>
    </source>
</evidence>
<evidence type="ECO:0000256" key="14">
    <source>
        <dbReference type="ARBA" id="ARBA00023136"/>
    </source>
</evidence>
<evidence type="ECO:0000256" key="18">
    <source>
        <dbReference type="SAM" id="Phobius"/>
    </source>
</evidence>
<gene>
    <name evidence="20" type="ORF">GO499_06345</name>
</gene>
<keyword evidence="14 18" id="KW-0472">Membrane</keyword>
<dbReference type="InterPro" id="IPR036097">
    <property type="entry name" value="HisK_dim/P_sf"/>
</dbReference>
<feature type="coiled-coil region" evidence="17">
    <location>
        <begin position="316"/>
        <end position="364"/>
    </location>
</feature>
<dbReference type="GO" id="GO:0005524">
    <property type="term" value="F:ATP binding"/>
    <property type="evidence" value="ECO:0007669"/>
    <property type="project" value="UniProtKB-KW"/>
</dbReference>
<comment type="catalytic activity">
    <reaction evidence="1">
        <text>ATP + protein L-histidine = ADP + protein N-phospho-L-histidine.</text>
        <dbReference type="EC" id="2.7.13.3"/>
    </reaction>
</comment>
<keyword evidence="13" id="KW-0902">Two-component regulatory system</keyword>
<evidence type="ECO:0000256" key="9">
    <source>
        <dbReference type="ARBA" id="ARBA00022741"/>
    </source>
</evidence>
<protein>
    <recommendedName>
        <fullName evidence="16">C4-dicarboxylate transport sensor protein DctB</fullName>
        <ecNumber evidence="3">2.7.13.3</ecNumber>
    </recommendedName>
</protein>
<dbReference type="SUPFAM" id="SSF103190">
    <property type="entry name" value="Sensory domain-like"/>
    <property type="match status" value="1"/>
</dbReference>
<dbReference type="SMART" id="SM00388">
    <property type="entry name" value="HisKA"/>
    <property type="match status" value="1"/>
</dbReference>
<dbReference type="InterPro" id="IPR029151">
    <property type="entry name" value="Sensor-like_sf"/>
</dbReference>
<dbReference type="InterPro" id="IPR005467">
    <property type="entry name" value="His_kinase_dom"/>
</dbReference>
<dbReference type="InterPro" id="IPR003594">
    <property type="entry name" value="HATPase_dom"/>
</dbReference>
<dbReference type="PANTHER" id="PTHR43065">
    <property type="entry name" value="SENSOR HISTIDINE KINASE"/>
    <property type="match status" value="1"/>
</dbReference>
<comment type="subcellular location">
    <subcellularLocation>
        <location evidence="2">Cell inner membrane</location>
        <topology evidence="2">Multi-pass membrane protein</topology>
    </subcellularLocation>
</comment>
<evidence type="ECO:0000256" key="6">
    <source>
        <dbReference type="ARBA" id="ARBA00022553"/>
    </source>
</evidence>
<dbReference type="PROSITE" id="PS50109">
    <property type="entry name" value="HIS_KIN"/>
    <property type="match status" value="1"/>
</dbReference>
<dbReference type="PRINTS" id="PR00344">
    <property type="entry name" value="BCTRLSENSOR"/>
</dbReference>
<dbReference type="SUPFAM" id="SSF55874">
    <property type="entry name" value="ATPase domain of HSP90 chaperone/DNA topoisomerase II/histidine kinase"/>
    <property type="match status" value="1"/>
</dbReference>
<keyword evidence="7" id="KW-0808">Transferase</keyword>
<dbReference type="GO" id="GO:0000155">
    <property type="term" value="F:phosphorelay sensor kinase activity"/>
    <property type="evidence" value="ECO:0007669"/>
    <property type="project" value="InterPro"/>
</dbReference>
<dbReference type="SMART" id="SM00387">
    <property type="entry name" value="HATPase_c"/>
    <property type="match status" value="1"/>
</dbReference>
<accession>A0A6P1SZ96</accession>
<dbReference type="InterPro" id="IPR004358">
    <property type="entry name" value="Sig_transdc_His_kin-like_C"/>
</dbReference>
<evidence type="ECO:0000256" key="15">
    <source>
        <dbReference type="ARBA" id="ARBA00059004"/>
    </source>
</evidence>
<evidence type="ECO:0000256" key="10">
    <source>
        <dbReference type="ARBA" id="ARBA00022777"/>
    </source>
</evidence>
<organism evidence="20 21">
    <name type="scientific">Algicella marina</name>
    <dbReference type="NCBI Taxonomy" id="2683284"/>
    <lineage>
        <taxon>Bacteria</taxon>
        <taxon>Pseudomonadati</taxon>
        <taxon>Pseudomonadota</taxon>
        <taxon>Alphaproteobacteria</taxon>
        <taxon>Rhodobacterales</taxon>
        <taxon>Paracoccaceae</taxon>
        <taxon>Algicella</taxon>
    </lineage>
</organism>
<evidence type="ECO:0000256" key="13">
    <source>
        <dbReference type="ARBA" id="ARBA00023012"/>
    </source>
</evidence>
<evidence type="ECO:0000256" key="5">
    <source>
        <dbReference type="ARBA" id="ARBA00022519"/>
    </source>
</evidence>
<dbReference type="PIRSF" id="PIRSF036431">
    <property type="entry name" value="STHK_DctB"/>
    <property type="match status" value="1"/>
</dbReference>
<evidence type="ECO:0000256" key="7">
    <source>
        <dbReference type="ARBA" id="ARBA00022679"/>
    </source>
</evidence>
<dbReference type="AlphaFoldDB" id="A0A6P1SZ96"/>
<keyword evidence="6" id="KW-0597">Phosphoprotein</keyword>
<evidence type="ECO:0000313" key="20">
    <source>
        <dbReference type="EMBL" id="QHQ34845.1"/>
    </source>
</evidence>
<dbReference type="KEGG" id="amaq:GO499_06345"/>
<evidence type="ECO:0000256" key="3">
    <source>
        <dbReference type="ARBA" id="ARBA00012438"/>
    </source>
</evidence>
<name>A0A6P1SZ96_9RHOB</name>
<evidence type="ECO:0000256" key="8">
    <source>
        <dbReference type="ARBA" id="ARBA00022692"/>
    </source>
</evidence>
<evidence type="ECO:0000256" key="2">
    <source>
        <dbReference type="ARBA" id="ARBA00004429"/>
    </source>
</evidence>
<dbReference type="InterPro" id="IPR017055">
    <property type="entry name" value="Sig_transdc_His_kinase_DctB"/>
</dbReference>
<keyword evidence="12 18" id="KW-1133">Transmembrane helix</keyword>
<feature type="domain" description="Histidine kinase" evidence="19">
    <location>
        <begin position="373"/>
        <end position="583"/>
    </location>
</feature>
<evidence type="ECO:0000256" key="16">
    <source>
        <dbReference type="ARBA" id="ARBA00073143"/>
    </source>
</evidence>
<dbReference type="SUPFAM" id="SSF47384">
    <property type="entry name" value="Homodimeric domain of signal transducing histidine kinase"/>
    <property type="match status" value="1"/>
</dbReference>
<feature type="transmembrane region" description="Helical" evidence="18">
    <location>
        <begin position="292"/>
        <end position="312"/>
    </location>
</feature>
<evidence type="ECO:0000256" key="12">
    <source>
        <dbReference type="ARBA" id="ARBA00022989"/>
    </source>
</evidence>
<evidence type="ECO:0000256" key="1">
    <source>
        <dbReference type="ARBA" id="ARBA00000085"/>
    </source>
</evidence>
<comment type="function">
    <text evidence="15">Member of the two-component regulatory system DctB/DctD involved in the transport of C4-dicarboxylates. DctB functions as a membrane-associated protein kinase that phosphorylates DctD in response to environmental signals.</text>
</comment>
<keyword evidence="10 20" id="KW-0418">Kinase</keyword>
<dbReference type="EC" id="2.7.13.3" evidence="3"/>
<evidence type="ECO:0000256" key="17">
    <source>
        <dbReference type="SAM" id="Coils"/>
    </source>
</evidence>
<dbReference type="Gene3D" id="1.10.287.130">
    <property type="match status" value="1"/>
</dbReference>
<dbReference type="EMBL" id="CP046620">
    <property type="protein sequence ID" value="QHQ34845.1"/>
    <property type="molecule type" value="Genomic_DNA"/>
</dbReference>
<keyword evidence="8 18" id="KW-0812">Transmembrane</keyword>
<dbReference type="Gene3D" id="3.30.565.10">
    <property type="entry name" value="Histidine kinase-like ATPase, C-terminal domain"/>
    <property type="match status" value="1"/>
</dbReference>
<keyword evidence="9" id="KW-0547">Nucleotide-binding</keyword>
<dbReference type="InterPro" id="IPR036890">
    <property type="entry name" value="HATPase_C_sf"/>
</dbReference>
<keyword evidence="11" id="KW-0067">ATP-binding</keyword>
<evidence type="ECO:0000259" key="19">
    <source>
        <dbReference type="PROSITE" id="PS50109"/>
    </source>
</evidence>
<keyword evidence="17" id="KW-0175">Coiled coil</keyword>
<keyword evidence="4" id="KW-1003">Cell membrane</keyword>
<dbReference type="Proteomes" id="UP000464495">
    <property type="component" value="Chromosome"/>
</dbReference>
<dbReference type="RefSeq" id="WP_161861411.1">
    <property type="nucleotide sequence ID" value="NZ_CP046620.1"/>
</dbReference>
<dbReference type="CDD" id="cd00082">
    <property type="entry name" value="HisKA"/>
    <property type="match status" value="1"/>
</dbReference>
<dbReference type="FunFam" id="1.10.287.130:FF:000049">
    <property type="entry name" value="C4-dicarboxylate transport sensor protein DctB"/>
    <property type="match status" value="1"/>
</dbReference>
<evidence type="ECO:0000256" key="11">
    <source>
        <dbReference type="ARBA" id="ARBA00022840"/>
    </source>
</evidence>
<dbReference type="Gene3D" id="6.10.250.3020">
    <property type="match status" value="1"/>
</dbReference>
<dbReference type="PANTHER" id="PTHR43065:SF46">
    <property type="entry name" value="C4-DICARBOXYLATE TRANSPORT SENSOR PROTEIN DCTB"/>
    <property type="match status" value="1"/>
</dbReference>
<keyword evidence="21" id="KW-1185">Reference proteome</keyword>
<dbReference type="Pfam" id="PF02518">
    <property type="entry name" value="HATPase_c"/>
    <property type="match status" value="1"/>
</dbReference>
<keyword evidence="5" id="KW-0997">Cell inner membrane</keyword>
<reference evidence="20 21" key="1">
    <citation type="submission" date="2019-12" db="EMBL/GenBank/DDBJ databases">
        <title>Complete genome sequence of Algicella marina strain 9Alg 56(T) isolated from the red alga Tichocarpus crinitus.</title>
        <authorList>
            <person name="Kim S.-G."/>
            <person name="Nedashkovskaya O.I."/>
        </authorList>
    </citation>
    <scope>NUCLEOTIDE SEQUENCE [LARGE SCALE GENOMIC DNA]</scope>
    <source>
        <strain evidence="20 21">9Alg 56</strain>
    </source>
</reference>
<dbReference type="Pfam" id="PF00512">
    <property type="entry name" value="HisKA"/>
    <property type="match status" value="1"/>
</dbReference>
<evidence type="ECO:0000313" key="21">
    <source>
        <dbReference type="Proteomes" id="UP000464495"/>
    </source>
</evidence>
<proteinExistence type="predicted"/>
<dbReference type="GO" id="GO:0005886">
    <property type="term" value="C:plasma membrane"/>
    <property type="evidence" value="ECO:0007669"/>
    <property type="project" value="UniProtKB-SubCell"/>
</dbReference>
<dbReference type="InterPro" id="IPR003661">
    <property type="entry name" value="HisK_dim/P_dom"/>
</dbReference>
<sequence length="591" mass="65563">MQNDGRKQRLIKKKAAGSPWRVRLLVIVLFIAGAATIIFSNSFLTQRFTDTLSKQSQLTAALYSGNMISMLERQALLPLVLARDPVFISALRSQDYTNTSRRLIEFTAEISASSIDLLDLDGRVVASSDRRQIGKSLADQPYYVTSLREAGTGFTVTQSADNDRLLNFQYSRRIQDQQAPLGIIVVRVDLSQLEESWKRRGDTVVVTDSEDNIVLASYPFWRSNTLSSVLAAAPTGNTVFTAFHTPRNSAEENPYIFLNDNLLLRSEIKTGFRGWRLTYFARIDSVRSRVNGILALEIMALALLMAAGLYLGNTRLKRQSRKIAAESEQLRRLNARLSEEIEERQRVERNLEVAEQSLEQASKLAALGQMSAAVSHELNQPLAAMKTYLAGARLLLKQDRADETISSFHRIDDLIERMGAITRQLKSFARKGSDEPIEVDLRDAVDGSLAMMSPQLRGSRVEIKKILPPHPVMVSADPVRLDQIIVNLLRNAIEAVDGEPEPWIEILVTKGHMTRLTVRDNGTGLEDPDALFEPFYTTKRPGEGVGLGLAISAGIASELGGRLTARNAEPKGAIFELQMPSRSSIATKAAE</sequence>
<feature type="transmembrane region" description="Helical" evidence="18">
    <location>
        <begin position="20"/>
        <end position="44"/>
    </location>
</feature>
<dbReference type="Gene3D" id="3.30.450.20">
    <property type="entry name" value="PAS domain"/>
    <property type="match status" value="1"/>
</dbReference>